<dbReference type="AlphaFoldDB" id="A0A1F7RL37"/>
<organism evidence="1 2">
    <name type="scientific">Candidatus Schekmanbacteria bacterium RBG_13_48_7</name>
    <dbReference type="NCBI Taxonomy" id="1817878"/>
    <lineage>
        <taxon>Bacteria</taxon>
        <taxon>Candidatus Schekmaniibacteriota</taxon>
    </lineage>
</organism>
<dbReference type="EMBL" id="MGDD01000331">
    <property type="protein sequence ID" value="OGL42233.1"/>
    <property type="molecule type" value="Genomic_DNA"/>
</dbReference>
<evidence type="ECO:0000313" key="2">
    <source>
        <dbReference type="Proteomes" id="UP000179266"/>
    </source>
</evidence>
<accession>A0A1F7RL37</accession>
<dbReference type="Proteomes" id="UP000179266">
    <property type="component" value="Unassembled WGS sequence"/>
</dbReference>
<proteinExistence type="predicted"/>
<protein>
    <submittedName>
        <fullName evidence="1">Uncharacterized protein</fullName>
    </submittedName>
</protein>
<evidence type="ECO:0000313" key="1">
    <source>
        <dbReference type="EMBL" id="OGL42233.1"/>
    </source>
</evidence>
<sequence length="62" mass="7752">MDFYHQGKHFFPELVLHDIHGKFRKRWKEPSESNPPFVVKTCRWWFHRAYSQRVWMETMMPG</sequence>
<name>A0A1F7RL37_9BACT</name>
<gene>
    <name evidence="1" type="ORF">A2161_06685</name>
</gene>
<reference evidence="1 2" key="1">
    <citation type="journal article" date="2016" name="Nat. Commun.">
        <title>Thousands of microbial genomes shed light on interconnected biogeochemical processes in an aquifer system.</title>
        <authorList>
            <person name="Anantharaman K."/>
            <person name="Brown C.T."/>
            <person name="Hug L.A."/>
            <person name="Sharon I."/>
            <person name="Castelle C.J."/>
            <person name="Probst A.J."/>
            <person name="Thomas B.C."/>
            <person name="Singh A."/>
            <person name="Wilkins M.J."/>
            <person name="Karaoz U."/>
            <person name="Brodie E.L."/>
            <person name="Williams K.H."/>
            <person name="Hubbard S.S."/>
            <person name="Banfield J.F."/>
        </authorList>
    </citation>
    <scope>NUCLEOTIDE SEQUENCE [LARGE SCALE GENOMIC DNA]</scope>
</reference>
<comment type="caution">
    <text evidence="1">The sequence shown here is derived from an EMBL/GenBank/DDBJ whole genome shotgun (WGS) entry which is preliminary data.</text>
</comment>